<dbReference type="Gene3D" id="3.40.50.12780">
    <property type="entry name" value="N-terminal domain of ligase-like"/>
    <property type="match status" value="1"/>
</dbReference>
<dbReference type="OrthoDB" id="580775at2"/>
<dbReference type="PANTHER" id="PTHR36932:SF1">
    <property type="entry name" value="CAPSULAR POLYSACCHARIDE BIOSYNTHESIS PROTEIN"/>
    <property type="match status" value="1"/>
</dbReference>
<dbReference type="SUPFAM" id="SSF56801">
    <property type="entry name" value="Acetyl-CoA synthetase-like"/>
    <property type="match status" value="1"/>
</dbReference>
<dbReference type="EMBL" id="MSIE01000046">
    <property type="protein sequence ID" value="OLF14991.1"/>
    <property type="molecule type" value="Genomic_DNA"/>
</dbReference>
<name>A0A1Q8CKV1_9PSEU</name>
<evidence type="ECO:0000313" key="2">
    <source>
        <dbReference type="EMBL" id="OLF14991.1"/>
    </source>
</evidence>
<dbReference type="InterPro" id="IPR042099">
    <property type="entry name" value="ANL_N_sf"/>
</dbReference>
<proteinExistence type="predicted"/>
<dbReference type="RefSeq" id="WP_075128020.1">
    <property type="nucleotide sequence ID" value="NZ_MSIE01000046.1"/>
</dbReference>
<sequence length="460" mass="51268">MGDSLWSILRDLGRVRRGGTEAVLARQQSRLAELVAHARAESPYYRERYQGLPERVTDVTTLPVTTKTELMDRFDDWATDRAITLDEVREFIEDDENVGKPFRGTYLVVTTSGTSGTRGVFVQDDRMFTVLSAITVGRATGQFLRGWRDYWGMVKTGGRTAALWATEGHFAGFVTARRLISERTSRRRKIRIISVHHPLDQIVAELNEFRPGILNGYASAIALAAREREAGRLTINPVLVITSAEGLPPEEYPRIAEAFGAKVRNQYACSEFMGIAHGCQENWLHVNADWVILEPVDARFRPVPPGELSHTVLLTNLANLVQPIIRYDLGDSVLVRPDPCPCGNPLPAIQIQGRTADVLVFTAEDGREVRLPPLSLGTLVDHTPGVSRFQIVQDQPARLRVRLELTGDRDADQVWTAVHSAIGDLLTEHGIHDIDVVRESEPPRRSTGGKFRPVYSELAT</sequence>
<reference evidence="2 3" key="1">
    <citation type="submission" date="2016-12" db="EMBL/GenBank/DDBJ databases">
        <title>The draft genome sequence of Actinophytocola sp. 11-183.</title>
        <authorList>
            <person name="Wang W."/>
            <person name="Yuan L."/>
        </authorList>
    </citation>
    <scope>NUCLEOTIDE SEQUENCE [LARGE SCALE GENOMIC DNA]</scope>
    <source>
        <strain evidence="2 3">11-183</strain>
    </source>
</reference>
<dbReference type="AlphaFoldDB" id="A0A1Q8CKV1"/>
<organism evidence="2 3">
    <name type="scientific">Actinophytocola xanthii</name>
    <dbReference type="NCBI Taxonomy" id="1912961"/>
    <lineage>
        <taxon>Bacteria</taxon>
        <taxon>Bacillati</taxon>
        <taxon>Actinomycetota</taxon>
        <taxon>Actinomycetes</taxon>
        <taxon>Pseudonocardiales</taxon>
        <taxon>Pseudonocardiaceae</taxon>
    </lineage>
</organism>
<gene>
    <name evidence="2" type="ORF">BU204_24100</name>
</gene>
<dbReference type="InterPro" id="IPR053158">
    <property type="entry name" value="CapK_Type1_Caps_Biosynth"/>
</dbReference>
<feature type="region of interest" description="Disordered" evidence="1">
    <location>
        <begin position="440"/>
        <end position="460"/>
    </location>
</feature>
<comment type="caution">
    <text evidence="2">The sequence shown here is derived from an EMBL/GenBank/DDBJ whole genome shotgun (WGS) entry which is preliminary data.</text>
</comment>
<dbReference type="Proteomes" id="UP000185596">
    <property type="component" value="Unassembled WGS sequence"/>
</dbReference>
<evidence type="ECO:0000313" key="3">
    <source>
        <dbReference type="Proteomes" id="UP000185596"/>
    </source>
</evidence>
<protein>
    <recommendedName>
        <fullName evidence="4">CoF synthetase</fullName>
    </recommendedName>
</protein>
<evidence type="ECO:0008006" key="4">
    <source>
        <dbReference type="Google" id="ProtNLM"/>
    </source>
</evidence>
<keyword evidence="3" id="KW-1185">Reference proteome</keyword>
<accession>A0A1Q8CKV1</accession>
<evidence type="ECO:0000256" key="1">
    <source>
        <dbReference type="SAM" id="MobiDB-lite"/>
    </source>
</evidence>
<dbReference type="PANTHER" id="PTHR36932">
    <property type="entry name" value="CAPSULAR POLYSACCHARIDE BIOSYNTHESIS PROTEIN"/>
    <property type="match status" value="1"/>
</dbReference>
<dbReference type="STRING" id="1912961.BU204_24100"/>